<evidence type="ECO:0000256" key="4">
    <source>
        <dbReference type="ARBA" id="ARBA00022989"/>
    </source>
</evidence>
<dbReference type="PANTHER" id="PTHR24247:SF195">
    <property type="entry name" value="G-PROTEIN COUPLED RECEPTORS FAMILY 1 PROFILE DOMAIN-CONTAINING PROTEIN"/>
    <property type="match status" value="1"/>
</dbReference>
<dbReference type="PANTHER" id="PTHR24247">
    <property type="entry name" value="5-HYDROXYTRYPTAMINE RECEPTOR"/>
    <property type="match status" value="1"/>
</dbReference>
<evidence type="ECO:0000256" key="6">
    <source>
        <dbReference type="ARBA" id="ARBA00023136"/>
    </source>
</evidence>
<dbReference type="Pfam" id="PF00001">
    <property type="entry name" value="7tm_1"/>
    <property type="match status" value="1"/>
</dbReference>
<dbReference type="InterPro" id="IPR017452">
    <property type="entry name" value="GPCR_Rhodpsn_7TM"/>
</dbReference>
<feature type="transmembrane region" description="Helical" evidence="9">
    <location>
        <begin position="323"/>
        <end position="342"/>
    </location>
</feature>
<dbReference type="EMBL" id="CP111014">
    <property type="protein sequence ID" value="WAQ99891.1"/>
    <property type="molecule type" value="Genomic_DNA"/>
</dbReference>
<protein>
    <submittedName>
        <fullName evidence="11">HRH4-like protein</fullName>
    </submittedName>
</protein>
<name>A0ABY7DTF3_MYAAR</name>
<feature type="transmembrane region" description="Helical" evidence="9">
    <location>
        <begin position="157"/>
        <end position="182"/>
    </location>
</feature>
<keyword evidence="7" id="KW-0675">Receptor</keyword>
<keyword evidence="6 9" id="KW-0472">Membrane</keyword>
<feature type="transmembrane region" description="Helical" evidence="9">
    <location>
        <begin position="287"/>
        <end position="311"/>
    </location>
</feature>
<evidence type="ECO:0000256" key="1">
    <source>
        <dbReference type="ARBA" id="ARBA00004651"/>
    </source>
</evidence>
<feature type="transmembrane region" description="Helical" evidence="9">
    <location>
        <begin position="202"/>
        <end position="228"/>
    </location>
</feature>
<accession>A0ABY7DTF3</accession>
<keyword evidence="12" id="KW-1185">Reference proteome</keyword>
<keyword evidence="4 9" id="KW-1133">Transmembrane helix</keyword>
<keyword evidence="8" id="KW-0807">Transducer</keyword>
<evidence type="ECO:0000256" key="9">
    <source>
        <dbReference type="SAM" id="Phobius"/>
    </source>
</evidence>
<evidence type="ECO:0000256" key="8">
    <source>
        <dbReference type="ARBA" id="ARBA00023224"/>
    </source>
</evidence>
<evidence type="ECO:0000313" key="12">
    <source>
        <dbReference type="Proteomes" id="UP001164746"/>
    </source>
</evidence>
<keyword evidence="5" id="KW-0297">G-protein coupled receptor</keyword>
<proteinExistence type="predicted"/>
<feature type="transmembrane region" description="Helical" evidence="9">
    <location>
        <begin position="115"/>
        <end position="136"/>
    </location>
</feature>
<keyword evidence="2" id="KW-1003">Cell membrane</keyword>
<gene>
    <name evidence="11" type="ORF">MAR_024264</name>
</gene>
<dbReference type="SUPFAM" id="SSF81321">
    <property type="entry name" value="Family A G protein-coupled receptor-like"/>
    <property type="match status" value="1"/>
</dbReference>
<dbReference type="PROSITE" id="PS50262">
    <property type="entry name" value="G_PROTEIN_RECEP_F1_2"/>
    <property type="match status" value="1"/>
</dbReference>
<evidence type="ECO:0000313" key="11">
    <source>
        <dbReference type="EMBL" id="WAQ99891.1"/>
    </source>
</evidence>
<evidence type="ECO:0000256" key="2">
    <source>
        <dbReference type="ARBA" id="ARBA00022475"/>
    </source>
</evidence>
<evidence type="ECO:0000256" key="5">
    <source>
        <dbReference type="ARBA" id="ARBA00023040"/>
    </source>
</evidence>
<evidence type="ECO:0000256" key="3">
    <source>
        <dbReference type="ARBA" id="ARBA00022692"/>
    </source>
</evidence>
<reference evidence="11" key="1">
    <citation type="submission" date="2022-11" db="EMBL/GenBank/DDBJ databases">
        <title>Centuries of genome instability and evolution in soft-shell clam transmissible cancer (bioRxiv).</title>
        <authorList>
            <person name="Hart S.F.M."/>
            <person name="Yonemitsu M.A."/>
            <person name="Giersch R.M."/>
            <person name="Beal B.F."/>
            <person name="Arriagada G."/>
            <person name="Davis B.W."/>
            <person name="Ostrander E.A."/>
            <person name="Goff S.P."/>
            <person name="Metzger M.J."/>
        </authorList>
    </citation>
    <scope>NUCLEOTIDE SEQUENCE</scope>
    <source>
        <strain evidence="11">MELC-2E11</strain>
        <tissue evidence="11">Siphon/mantle</tissue>
    </source>
</reference>
<feature type="domain" description="G-protein coupled receptors family 1 profile" evidence="10">
    <location>
        <begin position="56"/>
        <end position="339"/>
    </location>
</feature>
<dbReference type="PRINTS" id="PR00237">
    <property type="entry name" value="GPCRRHODOPSN"/>
</dbReference>
<evidence type="ECO:0000256" key="7">
    <source>
        <dbReference type="ARBA" id="ARBA00023170"/>
    </source>
</evidence>
<keyword evidence="3 9" id="KW-0812">Transmembrane</keyword>
<dbReference type="InterPro" id="IPR000276">
    <property type="entry name" value="GPCR_Rhodpsn"/>
</dbReference>
<dbReference type="Gene3D" id="1.20.1070.10">
    <property type="entry name" value="Rhodopsin 7-helix transmembrane proteins"/>
    <property type="match status" value="1"/>
</dbReference>
<dbReference type="Proteomes" id="UP001164746">
    <property type="component" value="Chromosome 3"/>
</dbReference>
<feature type="transmembrane region" description="Helical" evidence="9">
    <location>
        <begin position="43"/>
        <end position="65"/>
    </location>
</feature>
<sequence length="379" mass="43366">MAAFRVTFVRCKMGVYNEPDNYYYGDNDDGVVPMTLGVQIPSAIGLALLIVISITGNALTVVAYLRDKHLNTVYDFYIFNLGVADLLLSCISLPFYTVYTLMEFTWPFGYTFCKIYLLIDFTLCFETIVLMLIISFDRLLMITLGPSYLTKVTLKAAIIQIAISWVLSFLVYGPAIIGWNHWVGYSIVEEMDCDAEFAYDRTFTTITAFVEFILPFVCLTVLNFLIFFKIRQRMKVFPSKTATFKTSVSVAVNDETRTDEALNEQMRKVDDKADSNHFNRQRKAARFLAMLVAAFLIFWAPYTITTVIISFCEKCVNISLYEFFNFVLWMKSAVNPFLYAYNSPRYRRHFWKFLSCNGKIPLFGLSKTVGGAQTTVTSA</sequence>
<evidence type="ECO:0000259" key="10">
    <source>
        <dbReference type="PROSITE" id="PS50262"/>
    </source>
</evidence>
<comment type="subcellular location">
    <subcellularLocation>
        <location evidence="1">Cell membrane</location>
        <topology evidence="1">Multi-pass membrane protein</topology>
    </subcellularLocation>
</comment>
<organism evidence="11 12">
    <name type="scientific">Mya arenaria</name>
    <name type="common">Soft-shell clam</name>
    <dbReference type="NCBI Taxonomy" id="6604"/>
    <lineage>
        <taxon>Eukaryota</taxon>
        <taxon>Metazoa</taxon>
        <taxon>Spiralia</taxon>
        <taxon>Lophotrochozoa</taxon>
        <taxon>Mollusca</taxon>
        <taxon>Bivalvia</taxon>
        <taxon>Autobranchia</taxon>
        <taxon>Heteroconchia</taxon>
        <taxon>Euheterodonta</taxon>
        <taxon>Imparidentia</taxon>
        <taxon>Neoheterodontei</taxon>
        <taxon>Myida</taxon>
        <taxon>Myoidea</taxon>
        <taxon>Myidae</taxon>
        <taxon>Mya</taxon>
    </lineage>
</organism>
<feature type="transmembrane region" description="Helical" evidence="9">
    <location>
        <begin position="77"/>
        <end position="95"/>
    </location>
</feature>